<accession>A0ACB8TQT7</accession>
<gene>
    <name evidence="1" type="ORF">BDY19DRAFT_551154</name>
</gene>
<protein>
    <submittedName>
        <fullName evidence="1">Uncharacterized protein</fullName>
    </submittedName>
</protein>
<evidence type="ECO:0000313" key="2">
    <source>
        <dbReference type="Proteomes" id="UP001055072"/>
    </source>
</evidence>
<comment type="caution">
    <text evidence="1">The sequence shown here is derived from an EMBL/GenBank/DDBJ whole genome shotgun (WGS) entry which is preliminary data.</text>
</comment>
<dbReference type="Proteomes" id="UP001055072">
    <property type="component" value="Unassembled WGS sequence"/>
</dbReference>
<proteinExistence type="predicted"/>
<reference evidence="1" key="1">
    <citation type="journal article" date="2021" name="Environ. Microbiol.">
        <title>Gene family expansions and transcriptome signatures uncover fungal adaptations to wood decay.</title>
        <authorList>
            <person name="Hage H."/>
            <person name="Miyauchi S."/>
            <person name="Viragh M."/>
            <person name="Drula E."/>
            <person name="Min B."/>
            <person name="Chaduli D."/>
            <person name="Navarro D."/>
            <person name="Favel A."/>
            <person name="Norest M."/>
            <person name="Lesage-Meessen L."/>
            <person name="Balint B."/>
            <person name="Merenyi Z."/>
            <person name="de Eugenio L."/>
            <person name="Morin E."/>
            <person name="Martinez A.T."/>
            <person name="Baldrian P."/>
            <person name="Stursova M."/>
            <person name="Martinez M.J."/>
            <person name="Novotny C."/>
            <person name="Magnuson J.K."/>
            <person name="Spatafora J.W."/>
            <person name="Maurice S."/>
            <person name="Pangilinan J."/>
            <person name="Andreopoulos W."/>
            <person name="LaButti K."/>
            <person name="Hundley H."/>
            <person name="Na H."/>
            <person name="Kuo A."/>
            <person name="Barry K."/>
            <person name="Lipzen A."/>
            <person name="Henrissat B."/>
            <person name="Riley R."/>
            <person name="Ahrendt S."/>
            <person name="Nagy L.G."/>
            <person name="Grigoriev I.V."/>
            <person name="Martin F."/>
            <person name="Rosso M.N."/>
        </authorList>
    </citation>
    <scope>NUCLEOTIDE SEQUENCE</scope>
    <source>
        <strain evidence="1">CBS 384.51</strain>
    </source>
</reference>
<name>A0ACB8TQT7_9APHY</name>
<dbReference type="EMBL" id="MU274946">
    <property type="protein sequence ID" value="KAI0084174.1"/>
    <property type="molecule type" value="Genomic_DNA"/>
</dbReference>
<evidence type="ECO:0000313" key="1">
    <source>
        <dbReference type="EMBL" id="KAI0084174.1"/>
    </source>
</evidence>
<keyword evidence="2" id="KW-1185">Reference proteome</keyword>
<organism evidence="1 2">
    <name type="scientific">Irpex rosettiformis</name>
    <dbReference type="NCBI Taxonomy" id="378272"/>
    <lineage>
        <taxon>Eukaryota</taxon>
        <taxon>Fungi</taxon>
        <taxon>Dikarya</taxon>
        <taxon>Basidiomycota</taxon>
        <taxon>Agaricomycotina</taxon>
        <taxon>Agaricomycetes</taxon>
        <taxon>Polyporales</taxon>
        <taxon>Irpicaceae</taxon>
        <taxon>Irpex</taxon>
    </lineage>
</organism>
<sequence length="601" mass="63588">MAKKQKQKESTKTKGPDVQPAAAPPISTGPYPRSSPASKHASVTPRGPTPGLSSPHFTSPKSVSHPFEEEEQEAGRWQAQTTGWGNSPHIRHQGDGWAEDHDEEEEEADTVDGSWGNTAADGPHSPAGGANSPVVGGWDQPQELESHGGWGGNLVSAVTNAFGLGSHSQAQTRSSEPATAAQGGVTRKSTLKKKPPVNHEAVTDPPAPATPPTAAKRVAFTSYSSSFDVRSSSPPLFPIPNTAPPPKVNKKPMHTRSQSQGAFARGWGEPDQPPPAAVGAWMQWGQEAMANEEARKHGMTRFATTIQANVPATSAHPPPAPPSAPMPASYLPRGHSQPNISSLQSQLHNILGTGAYPSAQQHAPAMHHRQQSLPTQMASQAWQAWGNPPKIAQTHPHAPQMQPANSWGSNDWDNQEAGAWGQPVDQGGYDDQGVGGGKAGDVWGEGGEDAWGKGGGGGGYDPWGNDNAAAGTDSKEKKSHKRGRSKSTSNVGGWGGAPARDNGWDQQDDNGWGGKKAASSGGHGGRSEWDAIPEEDEEDEDGYDDDMYTEPEDYDSRRRHRRRQSGISYQYQSPSQQPTTPVWEASGTPFAGIKGTANGAV</sequence>